<comment type="caution">
    <text evidence="2">The sequence shown here is derived from an EMBL/GenBank/DDBJ whole genome shotgun (WGS) entry which is preliminary data.</text>
</comment>
<dbReference type="Gene3D" id="3.80.10.10">
    <property type="entry name" value="Ribonuclease Inhibitor"/>
    <property type="match status" value="2"/>
</dbReference>
<dbReference type="Pfam" id="PF25372">
    <property type="entry name" value="DUF7885"/>
    <property type="match status" value="1"/>
</dbReference>
<dbReference type="InterPro" id="IPR057207">
    <property type="entry name" value="FBXL15_LRR"/>
</dbReference>
<dbReference type="InterPro" id="IPR032675">
    <property type="entry name" value="LRR_dom_sf"/>
</dbReference>
<name>A0ABU6R6Z9_9FABA</name>
<organism evidence="2 3">
    <name type="scientific">Stylosanthes scabra</name>
    <dbReference type="NCBI Taxonomy" id="79078"/>
    <lineage>
        <taxon>Eukaryota</taxon>
        <taxon>Viridiplantae</taxon>
        <taxon>Streptophyta</taxon>
        <taxon>Embryophyta</taxon>
        <taxon>Tracheophyta</taxon>
        <taxon>Spermatophyta</taxon>
        <taxon>Magnoliopsida</taxon>
        <taxon>eudicotyledons</taxon>
        <taxon>Gunneridae</taxon>
        <taxon>Pentapetalae</taxon>
        <taxon>rosids</taxon>
        <taxon>fabids</taxon>
        <taxon>Fabales</taxon>
        <taxon>Fabaceae</taxon>
        <taxon>Papilionoideae</taxon>
        <taxon>50 kb inversion clade</taxon>
        <taxon>dalbergioids sensu lato</taxon>
        <taxon>Dalbergieae</taxon>
        <taxon>Pterocarpus clade</taxon>
        <taxon>Stylosanthes</taxon>
    </lineage>
</organism>
<dbReference type="Pfam" id="PF00646">
    <property type="entry name" value="F-box"/>
    <property type="match status" value="1"/>
</dbReference>
<accession>A0ABU6R6Z9</accession>
<evidence type="ECO:0000313" key="3">
    <source>
        <dbReference type="Proteomes" id="UP001341840"/>
    </source>
</evidence>
<dbReference type="InterPro" id="IPR036047">
    <property type="entry name" value="F-box-like_dom_sf"/>
</dbReference>
<dbReference type="SUPFAM" id="SSF52047">
    <property type="entry name" value="RNI-like"/>
    <property type="match status" value="2"/>
</dbReference>
<protein>
    <recommendedName>
        <fullName evidence="1">F-box domain-containing protein</fullName>
    </recommendedName>
</protein>
<feature type="domain" description="F-box" evidence="1">
    <location>
        <begin position="5"/>
        <end position="38"/>
    </location>
</feature>
<keyword evidence="3" id="KW-1185">Reference proteome</keyword>
<dbReference type="PANTHER" id="PTHR13318">
    <property type="entry name" value="PARTNER OF PAIRED, ISOFORM B-RELATED"/>
    <property type="match status" value="1"/>
</dbReference>
<sequence>MSSSSSSLPYLPEEIWEIVLNHVNQQDIEATSLVSRHFLSTTNSLCSSLTISDKTLPFLSALLLRFPNLTSVKLHPSIGDDFNTLLTRIASSHLPLLHSLDLSHQRQHGFSGFQGKFPSLKSLNCSHMPGFSNEDLLLFPVVFPNLEELDLNFVRTSSSDGTFLRALYSSLCRNSKSLEELVLDDEHGCFELLNDLADGIRRNRSLRSLSLHIFGYNVNNVLIDALLSFNCITCLSLTISGKSDEFLETIGNAGLSLRKLVVSKSLKFSNIGILNLLRRSNLLQHLDIQQPWIPFDYYFVHLSESLVNLISINLSKNVYVSELSFLAILRHCPLITEIKMVNTSLGVWRQNANKDLPVNDHVKVLCLSHNTKLKNETVQMIVSICPNLETMDLSHCQNISKTAIVEIFKRCHRINGLSLVYCRLSQVQFEFEFEVPTLFVLNLSGLMIGDEALSAITKSACRVKHLNLSSCYEITAKGVKQAVINCKQLKVISLKSCEKVVADVVDWMVLERPTLRKIVVAPQFNLSKHLSYGCRVVSDL</sequence>
<dbReference type="SMART" id="SM00367">
    <property type="entry name" value="LRR_CC"/>
    <property type="match status" value="4"/>
</dbReference>
<reference evidence="2 3" key="1">
    <citation type="journal article" date="2023" name="Plants (Basel)">
        <title>Bridging the Gap: Combining Genomics and Transcriptomics Approaches to Understand Stylosanthes scabra, an Orphan Legume from the Brazilian Caatinga.</title>
        <authorList>
            <person name="Ferreira-Neto J.R.C."/>
            <person name="da Silva M.D."/>
            <person name="Binneck E."/>
            <person name="de Melo N.F."/>
            <person name="da Silva R.H."/>
            <person name="de Melo A.L.T.M."/>
            <person name="Pandolfi V."/>
            <person name="Bustamante F.O."/>
            <person name="Brasileiro-Vidal A.C."/>
            <person name="Benko-Iseppon A.M."/>
        </authorList>
    </citation>
    <scope>NUCLEOTIDE SEQUENCE [LARGE SCALE GENOMIC DNA]</scope>
    <source>
        <tissue evidence="2">Leaves</tissue>
    </source>
</reference>
<dbReference type="SUPFAM" id="SSF81383">
    <property type="entry name" value="F-box domain"/>
    <property type="match status" value="1"/>
</dbReference>
<dbReference type="PROSITE" id="PS50181">
    <property type="entry name" value="FBOX"/>
    <property type="match status" value="1"/>
</dbReference>
<dbReference type="Proteomes" id="UP001341840">
    <property type="component" value="Unassembled WGS sequence"/>
</dbReference>
<proteinExistence type="predicted"/>
<dbReference type="EMBL" id="JASCZI010030238">
    <property type="protein sequence ID" value="MED6119449.1"/>
    <property type="molecule type" value="Genomic_DNA"/>
</dbReference>
<gene>
    <name evidence="2" type="ORF">PIB30_012089</name>
</gene>
<evidence type="ECO:0000259" key="1">
    <source>
        <dbReference type="PROSITE" id="PS50181"/>
    </source>
</evidence>
<dbReference type="InterPro" id="IPR001810">
    <property type="entry name" value="F-box_dom"/>
</dbReference>
<dbReference type="PANTHER" id="PTHR13318:SF106">
    <property type="entry name" value="F-BOX_LRR-REPEAT PROTEIN 2"/>
    <property type="match status" value="1"/>
</dbReference>
<evidence type="ECO:0000313" key="2">
    <source>
        <dbReference type="EMBL" id="MED6119449.1"/>
    </source>
</evidence>
<dbReference type="InterPro" id="IPR006553">
    <property type="entry name" value="Leu-rich_rpt_Cys-con_subtyp"/>
</dbReference>